<gene>
    <name evidence="3" type="ORF">R1flu_002679</name>
</gene>
<feature type="compositionally biased region" description="Low complexity" evidence="1">
    <location>
        <begin position="307"/>
        <end position="338"/>
    </location>
</feature>
<dbReference type="PANTHER" id="PTHR32246:SF173">
    <property type="entry name" value="C2 DOMAIN-CONTAINING PROTEIN"/>
    <property type="match status" value="1"/>
</dbReference>
<dbReference type="Proteomes" id="UP001605036">
    <property type="component" value="Unassembled WGS sequence"/>
</dbReference>
<feature type="domain" description="C2" evidence="2">
    <location>
        <begin position="41"/>
        <end position="167"/>
    </location>
</feature>
<accession>A0ABD1YAM0</accession>
<dbReference type="EMBL" id="JBHFFA010000006">
    <property type="protein sequence ID" value="KAL2622474.1"/>
    <property type="molecule type" value="Genomic_DNA"/>
</dbReference>
<keyword evidence="4" id="KW-1185">Reference proteome</keyword>
<evidence type="ECO:0000259" key="2">
    <source>
        <dbReference type="PROSITE" id="PS50004"/>
    </source>
</evidence>
<name>A0ABD1YAM0_9MARC</name>
<feature type="region of interest" description="Disordered" evidence="1">
    <location>
        <begin position="293"/>
        <end position="338"/>
    </location>
</feature>
<dbReference type="PANTHER" id="PTHR32246">
    <property type="entry name" value="INGRESSION PROTEIN FIC1"/>
    <property type="match status" value="1"/>
</dbReference>
<organism evidence="3 4">
    <name type="scientific">Riccia fluitans</name>
    <dbReference type="NCBI Taxonomy" id="41844"/>
    <lineage>
        <taxon>Eukaryota</taxon>
        <taxon>Viridiplantae</taxon>
        <taxon>Streptophyta</taxon>
        <taxon>Embryophyta</taxon>
        <taxon>Marchantiophyta</taxon>
        <taxon>Marchantiopsida</taxon>
        <taxon>Marchantiidae</taxon>
        <taxon>Marchantiales</taxon>
        <taxon>Ricciaceae</taxon>
        <taxon>Riccia</taxon>
    </lineage>
</organism>
<dbReference type="InterPro" id="IPR035892">
    <property type="entry name" value="C2_domain_sf"/>
</dbReference>
<dbReference type="CDD" id="cd04051">
    <property type="entry name" value="C2_SRC2_like"/>
    <property type="match status" value="1"/>
</dbReference>
<dbReference type="Gene3D" id="2.60.40.150">
    <property type="entry name" value="C2 domain"/>
    <property type="match status" value="1"/>
</dbReference>
<dbReference type="PROSITE" id="PS50004">
    <property type="entry name" value="C2"/>
    <property type="match status" value="1"/>
</dbReference>
<protein>
    <recommendedName>
        <fullName evidence="2">C2 domain-containing protein</fullName>
    </recommendedName>
</protein>
<proteinExistence type="predicted"/>
<comment type="caution">
    <text evidence="3">The sequence shown here is derived from an EMBL/GenBank/DDBJ whole genome shotgun (WGS) entry which is preliminary data.</text>
</comment>
<reference evidence="3 4" key="1">
    <citation type="submission" date="2024-09" db="EMBL/GenBank/DDBJ databases">
        <title>Chromosome-scale assembly of Riccia fluitans.</title>
        <authorList>
            <person name="Paukszto L."/>
            <person name="Sawicki J."/>
            <person name="Karawczyk K."/>
            <person name="Piernik-Szablinska J."/>
            <person name="Szczecinska M."/>
            <person name="Mazdziarz M."/>
        </authorList>
    </citation>
    <scope>NUCLEOTIDE SEQUENCE [LARGE SCALE GENOMIC DNA]</scope>
    <source>
        <strain evidence="3">Rf_01</strain>
        <tissue evidence="3">Aerial parts of the thallus</tissue>
    </source>
</reference>
<dbReference type="Pfam" id="PF00168">
    <property type="entry name" value="C2"/>
    <property type="match status" value="1"/>
</dbReference>
<dbReference type="AlphaFoldDB" id="A0ABD1YAM0"/>
<sequence>MTTTTSPATAATFETSSAADISDIFIPGVFLIIIFTRERKRRTKVLFSVERQTGDKPLMEERTIEVNVVSASGLKNVKSFGGHLSSFVVAYIVPQTKRSTKVDTKGGVNPTWNAKLNFLCDERVLEKGGAHLTLEIYSQGVLSDTLIGKVTIPLHLPVYSNGNAGKSGGTPVEYSVRSVSGKERGFLTVGVEFGEKRTILKYAGTQPGQAYSQEYKKQSYPRASYAASDQYQRQSYPPASFGISDHQFYPGANLNSNHQFYPGANLNLGFAGGVYPRQEADAISPYANSVNAGEVYPHPSPQRKSETLTGYSTTSGTTGVNVAVPPSSDSASSSSSEPVTAYPAIGYPVGGSYGQQHQQYPPQGYPPQQYSNQSYPSQYYAQQTPYYASAQQPYYSAPPKRHSSGGSGVGTGLLAGALGGLLLGDILDFD</sequence>
<dbReference type="InterPro" id="IPR000008">
    <property type="entry name" value="C2_dom"/>
</dbReference>
<dbReference type="InterPro" id="IPR044750">
    <property type="entry name" value="C2_SRC2/BAP"/>
</dbReference>
<feature type="region of interest" description="Disordered" evidence="1">
    <location>
        <begin position="352"/>
        <end position="372"/>
    </location>
</feature>
<evidence type="ECO:0000313" key="3">
    <source>
        <dbReference type="EMBL" id="KAL2622474.1"/>
    </source>
</evidence>
<dbReference type="SUPFAM" id="SSF49562">
    <property type="entry name" value="C2 domain (Calcium/lipid-binding domain, CaLB)"/>
    <property type="match status" value="1"/>
</dbReference>
<evidence type="ECO:0000313" key="4">
    <source>
        <dbReference type="Proteomes" id="UP001605036"/>
    </source>
</evidence>
<dbReference type="SMART" id="SM00239">
    <property type="entry name" value="C2"/>
    <property type="match status" value="1"/>
</dbReference>
<feature type="compositionally biased region" description="Low complexity" evidence="1">
    <location>
        <begin position="354"/>
        <end position="372"/>
    </location>
</feature>
<evidence type="ECO:0000256" key="1">
    <source>
        <dbReference type="SAM" id="MobiDB-lite"/>
    </source>
</evidence>